<feature type="binding site" evidence="4">
    <location>
        <position position="116"/>
    </location>
    <ligand>
        <name>biotin</name>
        <dbReference type="ChEBI" id="CHEBI:57586"/>
    </ligand>
</feature>
<dbReference type="InterPro" id="IPR036388">
    <property type="entry name" value="WH-like_DNA-bd_sf"/>
</dbReference>
<sequence>MNKHTEYILGRLRSCDGFLSGEELCRQFGMTRSAVWKHISRLRNMGYGIEAVSGLGYRLCVSPELPVSAEVDPLLQTSRLGREIVFYQTTGSTNAEAKRLARAGAIEGVVVAADEQTGGRGRMMRRWISPPGANLYISLILRPDVPPARISQIPLLTVAALHHALRQCVPGLLPLVKWPNDILSGGRKLCGILCEMESETDMTHFVIVGIGINVNLREIPGEIRDIASSLLIESGEAVSRPQLLASFLNCFEPLYDEWTGLEDLGPSYDLLEEYSYLRGKTVEIEQFRQCLKGTAAGISRFGELLLDLDNGRRLTLSSGEARLSVKH</sequence>
<comment type="caution">
    <text evidence="6">The sequence shown here is derived from an EMBL/GenBank/DDBJ whole genome shotgun (WGS) entry which is preliminary data.</text>
</comment>
<dbReference type="Gene3D" id="1.10.10.10">
    <property type="entry name" value="Winged helix-like DNA-binding domain superfamily/Winged helix DNA-binding domain"/>
    <property type="match status" value="1"/>
</dbReference>
<dbReference type="HAMAP" id="MF_00978">
    <property type="entry name" value="Bifunct_BirA"/>
    <property type="match status" value="1"/>
</dbReference>
<comment type="function">
    <text evidence="4">Acts both as a biotin--[acetyl-CoA-carboxylase] ligase and a repressor.</text>
</comment>
<dbReference type="SUPFAM" id="SSF55681">
    <property type="entry name" value="Class II aaRS and biotin synthetases"/>
    <property type="match status" value="1"/>
</dbReference>
<dbReference type="GO" id="GO:0004077">
    <property type="term" value="F:biotin--[biotin carboxyl-carrier protein] ligase activity"/>
    <property type="evidence" value="ECO:0007669"/>
    <property type="project" value="UniProtKB-UniRule"/>
</dbReference>
<keyword evidence="4" id="KW-0678">Repressor</keyword>
<dbReference type="PANTHER" id="PTHR12835:SF5">
    <property type="entry name" value="BIOTIN--PROTEIN LIGASE"/>
    <property type="match status" value="1"/>
</dbReference>
<evidence type="ECO:0000256" key="3">
    <source>
        <dbReference type="ARBA" id="ARBA00047846"/>
    </source>
</evidence>
<name>A0A831WR40_PROAE</name>
<keyword evidence="4" id="KW-0238">DNA-binding</keyword>
<dbReference type="InterPro" id="IPR003142">
    <property type="entry name" value="BPL_C"/>
</dbReference>
<dbReference type="GO" id="GO:0005737">
    <property type="term" value="C:cytoplasm"/>
    <property type="evidence" value="ECO:0007669"/>
    <property type="project" value="TreeGrafter"/>
</dbReference>
<dbReference type="PANTHER" id="PTHR12835">
    <property type="entry name" value="BIOTIN PROTEIN LIGASE"/>
    <property type="match status" value="1"/>
</dbReference>
<dbReference type="NCBIfam" id="TIGR00121">
    <property type="entry name" value="birA_ligase"/>
    <property type="match status" value="1"/>
</dbReference>
<dbReference type="InterPro" id="IPR013196">
    <property type="entry name" value="HTH_11"/>
</dbReference>
<dbReference type="EMBL" id="DSBW01000049">
    <property type="protein sequence ID" value="HED30475.1"/>
    <property type="molecule type" value="Genomic_DNA"/>
</dbReference>
<comment type="similarity">
    <text evidence="4">Belongs to the biotin--protein ligase family.</text>
</comment>
<dbReference type="PROSITE" id="PS51733">
    <property type="entry name" value="BPL_LPL_CATALYTIC"/>
    <property type="match status" value="1"/>
</dbReference>
<dbReference type="CDD" id="cd16442">
    <property type="entry name" value="BPL"/>
    <property type="match status" value="1"/>
</dbReference>
<keyword evidence="4" id="KW-0804">Transcription</keyword>
<dbReference type="InterPro" id="IPR036390">
    <property type="entry name" value="WH_DNA-bd_sf"/>
</dbReference>
<dbReference type="GO" id="GO:0003677">
    <property type="term" value="F:DNA binding"/>
    <property type="evidence" value="ECO:0007669"/>
    <property type="project" value="UniProtKB-UniRule"/>
</dbReference>
<dbReference type="InterPro" id="IPR030855">
    <property type="entry name" value="Bifunct_BirA"/>
</dbReference>
<evidence type="ECO:0000256" key="1">
    <source>
        <dbReference type="ARBA" id="ARBA00022598"/>
    </source>
</evidence>
<dbReference type="GO" id="GO:0006355">
    <property type="term" value="P:regulation of DNA-templated transcription"/>
    <property type="evidence" value="ECO:0007669"/>
    <property type="project" value="UniProtKB-UniRule"/>
</dbReference>
<keyword evidence="1 4" id="KW-0436">Ligase</keyword>
<evidence type="ECO:0000313" key="6">
    <source>
        <dbReference type="EMBL" id="HED30475.1"/>
    </source>
</evidence>
<dbReference type="GO" id="GO:0005524">
    <property type="term" value="F:ATP binding"/>
    <property type="evidence" value="ECO:0007669"/>
    <property type="project" value="UniProtKB-UniRule"/>
</dbReference>
<gene>
    <name evidence="4" type="primary">birA</name>
    <name evidence="6" type="ORF">ENN50_02040</name>
</gene>
<keyword evidence="2 4" id="KW-0092">Biotin</keyword>
<keyword evidence="4" id="KW-0805">Transcription regulation</keyword>
<dbReference type="Proteomes" id="UP000886335">
    <property type="component" value="Unassembled WGS sequence"/>
</dbReference>
<dbReference type="Pfam" id="PF08279">
    <property type="entry name" value="HTH_11"/>
    <property type="match status" value="1"/>
</dbReference>
<comment type="catalytic activity">
    <reaction evidence="3 4">
        <text>biotin + L-lysyl-[protein] + ATP = N(6)-biotinyl-L-lysyl-[protein] + AMP + diphosphate + H(+)</text>
        <dbReference type="Rhea" id="RHEA:11756"/>
        <dbReference type="Rhea" id="RHEA-COMP:9752"/>
        <dbReference type="Rhea" id="RHEA-COMP:10505"/>
        <dbReference type="ChEBI" id="CHEBI:15378"/>
        <dbReference type="ChEBI" id="CHEBI:29969"/>
        <dbReference type="ChEBI" id="CHEBI:30616"/>
        <dbReference type="ChEBI" id="CHEBI:33019"/>
        <dbReference type="ChEBI" id="CHEBI:57586"/>
        <dbReference type="ChEBI" id="CHEBI:83144"/>
        <dbReference type="ChEBI" id="CHEBI:456215"/>
        <dbReference type="EC" id="6.3.4.15"/>
    </reaction>
</comment>
<dbReference type="EC" id="6.3.4.15" evidence="4"/>
<evidence type="ECO:0000256" key="4">
    <source>
        <dbReference type="HAMAP-Rule" id="MF_00978"/>
    </source>
</evidence>
<reference evidence="6" key="1">
    <citation type="journal article" date="2020" name="mSystems">
        <title>Genome- and Community-Level Interaction Insights into Carbon Utilization and Element Cycling Functions of Hydrothermarchaeota in Hydrothermal Sediment.</title>
        <authorList>
            <person name="Zhou Z."/>
            <person name="Liu Y."/>
            <person name="Xu W."/>
            <person name="Pan J."/>
            <person name="Luo Z.H."/>
            <person name="Li M."/>
        </authorList>
    </citation>
    <scope>NUCLEOTIDE SEQUENCE [LARGE SCALE GENOMIC DNA]</scope>
    <source>
        <strain evidence="6">SpSt-1181</strain>
    </source>
</reference>
<dbReference type="Gene3D" id="2.30.30.100">
    <property type="match status" value="1"/>
</dbReference>
<accession>A0A831WR40</accession>
<evidence type="ECO:0000259" key="5">
    <source>
        <dbReference type="PROSITE" id="PS51733"/>
    </source>
</evidence>
<evidence type="ECO:0000256" key="2">
    <source>
        <dbReference type="ARBA" id="ARBA00023267"/>
    </source>
</evidence>
<dbReference type="Pfam" id="PF02237">
    <property type="entry name" value="BPL_C"/>
    <property type="match status" value="1"/>
</dbReference>
<organism evidence="6">
    <name type="scientific">Prosthecochloris aestuarii</name>
    <dbReference type="NCBI Taxonomy" id="1102"/>
    <lineage>
        <taxon>Bacteria</taxon>
        <taxon>Pseudomonadati</taxon>
        <taxon>Chlorobiota</taxon>
        <taxon>Chlorobiia</taxon>
        <taxon>Chlorobiales</taxon>
        <taxon>Chlorobiaceae</taxon>
        <taxon>Prosthecochloris</taxon>
    </lineage>
</organism>
<dbReference type="AlphaFoldDB" id="A0A831WR40"/>
<dbReference type="InterPro" id="IPR004408">
    <property type="entry name" value="Biotin_CoA_COase_ligase"/>
</dbReference>
<feature type="binding site" evidence="4">
    <location>
        <begin position="120"/>
        <end position="122"/>
    </location>
    <ligand>
        <name>biotin</name>
        <dbReference type="ChEBI" id="CHEBI:57586"/>
    </ligand>
</feature>
<dbReference type="SUPFAM" id="SSF46785">
    <property type="entry name" value="Winged helix' DNA-binding domain"/>
    <property type="match status" value="1"/>
</dbReference>
<feature type="binding site" evidence="4">
    <location>
        <begin position="92"/>
        <end position="94"/>
    </location>
    <ligand>
        <name>biotin</name>
        <dbReference type="ChEBI" id="CHEBI:57586"/>
    </ligand>
</feature>
<feature type="domain" description="BPL/LPL catalytic" evidence="5">
    <location>
        <begin position="69"/>
        <end position="259"/>
    </location>
</feature>
<dbReference type="Gene3D" id="3.30.930.10">
    <property type="entry name" value="Bira Bifunctional Protein, Domain 2"/>
    <property type="match status" value="1"/>
</dbReference>
<feature type="binding site" evidence="4">
    <location>
        <position position="188"/>
    </location>
    <ligand>
        <name>biotin</name>
        <dbReference type="ChEBI" id="CHEBI:57586"/>
    </ligand>
</feature>
<feature type="DNA-binding region" description="H-T-H motif" evidence="4">
    <location>
        <begin position="21"/>
        <end position="40"/>
    </location>
</feature>
<dbReference type="InterPro" id="IPR045864">
    <property type="entry name" value="aa-tRNA-synth_II/BPL/LPL"/>
</dbReference>
<protein>
    <recommendedName>
        <fullName evidence="4">Bifunctional ligase/repressor BirA</fullName>
    </recommendedName>
    <alternativeName>
        <fullName evidence="4">Biotin--[acetyl-CoA-carboxylase] ligase</fullName>
        <ecNumber evidence="4">6.3.4.15</ecNumber>
    </alternativeName>
    <alternativeName>
        <fullName evidence="4">Biotin--protein ligase</fullName>
    </alternativeName>
    <alternativeName>
        <fullName evidence="4">Biotin-[acetyl-CoA carboxylase] synthetase</fullName>
    </alternativeName>
</protein>
<keyword evidence="4" id="KW-0067">ATP-binding</keyword>
<keyword evidence="4" id="KW-0547">Nucleotide-binding</keyword>
<proteinExistence type="inferred from homology"/>
<dbReference type="InterPro" id="IPR004143">
    <property type="entry name" value="BPL_LPL_catalytic"/>
</dbReference>
<dbReference type="Pfam" id="PF03099">
    <property type="entry name" value="BPL_LplA_LipB"/>
    <property type="match status" value="1"/>
</dbReference>